<dbReference type="OrthoDB" id="9804309at2"/>
<keyword evidence="1" id="KW-0949">S-adenosyl-L-methionine</keyword>
<proteinExistence type="inferred from homology"/>
<dbReference type="NCBIfam" id="TIGR00104">
    <property type="entry name" value="tRNA_TsaA"/>
    <property type="match status" value="1"/>
</dbReference>
<evidence type="ECO:0000313" key="4">
    <source>
        <dbReference type="EMBL" id="AFM24291.1"/>
    </source>
</evidence>
<dbReference type="Proteomes" id="UP000006055">
    <property type="component" value="Chromosome"/>
</dbReference>
<evidence type="ECO:0000256" key="1">
    <source>
        <dbReference type="ARBA" id="ARBA00022691"/>
    </source>
</evidence>
<evidence type="ECO:0000256" key="2">
    <source>
        <dbReference type="ARBA" id="ARBA00033753"/>
    </source>
</evidence>
<dbReference type="InterPro" id="IPR023370">
    <property type="entry name" value="TrmO-like_N"/>
</dbReference>
<evidence type="ECO:0000259" key="3">
    <source>
        <dbReference type="PROSITE" id="PS51668"/>
    </source>
</evidence>
<dbReference type="InterPro" id="IPR040372">
    <property type="entry name" value="YaeB-like"/>
</dbReference>
<dbReference type="HOGENOM" id="CLU_013458_2_0_7"/>
<keyword evidence="4" id="KW-0489">Methyltransferase</keyword>
<dbReference type="SUPFAM" id="SSF118196">
    <property type="entry name" value="YaeB-like"/>
    <property type="match status" value="1"/>
</dbReference>
<dbReference type="CDD" id="cd09281">
    <property type="entry name" value="UPF0066"/>
    <property type="match status" value="1"/>
</dbReference>
<keyword evidence="4" id="KW-0808">Transferase</keyword>
<dbReference type="PATRIC" id="fig|706587.4.peg.1811"/>
<dbReference type="Gene3D" id="2.40.30.70">
    <property type="entry name" value="YaeB-like"/>
    <property type="match status" value="1"/>
</dbReference>
<reference evidence="5" key="1">
    <citation type="submission" date="2012-06" db="EMBL/GenBank/DDBJ databases">
        <title>Complete sequence of chromosome of Desulfomonile tiedjei DSM 6799.</title>
        <authorList>
            <person name="Lucas S."/>
            <person name="Copeland A."/>
            <person name="Lapidus A."/>
            <person name="Glavina del Rio T."/>
            <person name="Dalin E."/>
            <person name="Tice H."/>
            <person name="Bruce D."/>
            <person name="Goodwin L."/>
            <person name="Pitluck S."/>
            <person name="Peters L."/>
            <person name="Ovchinnikova G."/>
            <person name="Zeytun A."/>
            <person name="Lu M."/>
            <person name="Kyrpides N."/>
            <person name="Mavromatis K."/>
            <person name="Ivanova N."/>
            <person name="Brettin T."/>
            <person name="Detter J.C."/>
            <person name="Han C."/>
            <person name="Larimer F."/>
            <person name="Land M."/>
            <person name="Hauser L."/>
            <person name="Markowitz V."/>
            <person name="Cheng J.-F."/>
            <person name="Hugenholtz P."/>
            <person name="Woyke T."/>
            <person name="Wu D."/>
            <person name="Spring S."/>
            <person name="Schroeder M."/>
            <person name="Brambilla E."/>
            <person name="Klenk H.-P."/>
            <person name="Eisen J.A."/>
        </authorList>
    </citation>
    <scope>NUCLEOTIDE SEQUENCE [LARGE SCALE GENOMIC DNA]</scope>
    <source>
        <strain evidence="5">ATCC 49306 / DSM 6799 / DCB-1</strain>
    </source>
</reference>
<dbReference type="PANTHER" id="PTHR12818">
    <property type="entry name" value="TRNA (ADENINE(37)-N6)-METHYLTRANSFERASE"/>
    <property type="match status" value="1"/>
</dbReference>
<dbReference type="PROSITE" id="PS01318">
    <property type="entry name" value="TSAA_1"/>
    <property type="match status" value="1"/>
</dbReference>
<evidence type="ECO:0000313" key="5">
    <source>
        <dbReference type="Proteomes" id="UP000006055"/>
    </source>
</evidence>
<dbReference type="eggNOG" id="COG1720">
    <property type="taxonomic scope" value="Bacteria"/>
</dbReference>
<dbReference type="GO" id="GO:0032259">
    <property type="term" value="P:methylation"/>
    <property type="evidence" value="ECO:0007669"/>
    <property type="project" value="UniProtKB-KW"/>
</dbReference>
<dbReference type="PANTHER" id="PTHR12818:SF0">
    <property type="entry name" value="TRNA (ADENINE(37)-N6)-METHYLTRANSFERASE"/>
    <property type="match status" value="1"/>
</dbReference>
<dbReference type="InterPro" id="IPR036414">
    <property type="entry name" value="YaeB_N_sf"/>
</dbReference>
<protein>
    <submittedName>
        <fullName evidence="4">Putative methyltransferase, YaeB/AF_0241 family</fullName>
    </submittedName>
</protein>
<sequence>MTFIVRPIGKVRSSLKELSQCPNQGSEGAPEAWIELDPEFTDATDGLQAGSEIVLFTWMHLADRSVLRVHPQKNKNKPLKGVFATRSPARPNPIGLHPVTIVKMESTTRFLVSPLEALDDTPVIDIKIARAEDTWNNASLQ</sequence>
<dbReference type="KEGG" id="dti:Desti_1580"/>
<dbReference type="GO" id="GO:0008168">
    <property type="term" value="F:methyltransferase activity"/>
    <property type="evidence" value="ECO:0007669"/>
    <property type="project" value="UniProtKB-KW"/>
</dbReference>
<dbReference type="AlphaFoldDB" id="I4C400"/>
<keyword evidence="5" id="KW-1185">Reference proteome</keyword>
<organism evidence="4 5">
    <name type="scientific">Desulfomonile tiedjei (strain ATCC 49306 / DSM 6799 / DCB-1)</name>
    <dbReference type="NCBI Taxonomy" id="706587"/>
    <lineage>
        <taxon>Bacteria</taxon>
        <taxon>Pseudomonadati</taxon>
        <taxon>Thermodesulfobacteriota</taxon>
        <taxon>Desulfomonilia</taxon>
        <taxon>Desulfomonilales</taxon>
        <taxon>Desulfomonilaceae</taxon>
        <taxon>Desulfomonile</taxon>
    </lineage>
</organism>
<gene>
    <name evidence="4" type="ordered locus">Desti_1580</name>
</gene>
<dbReference type="Pfam" id="PF01980">
    <property type="entry name" value="TrmO_N"/>
    <property type="match status" value="1"/>
</dbReference>
<dbReference type="EMBL" id="CP003360">
    <property type="protein sequence ID" value="AFM24291.1"/>
    <property type="molecule type" value="Genomic_DNA"/>
</dbReference>
<dbReference type="RefSeq" id="WP_014809439.1">
    <property type="nucleotide sequence ID" value="NC_018025.1"/>
</dbReference>
<comment type="similarity">
    <text evidence="2">Belongs to the tRNA methyltransferase O family.</text>
</comment>
<dbReference type="InterPro" id="IPR023368">
    <property type="entry name" value="UPF0066_cons_site"/>
</dbReference>
<dbReference type="STRING" id="706587.Desti_1580"/>
<feature type="domain" description="TsaA-like" evidence="3">
    <location>
        <begin position="5"/>
        <end position="138"/>
    </location>
</feature>
<accession>I4C400</accession>
<name>I4C400_DESTA</name>
<dbReference type="InterPro" id="IPR036413">
    <property type="entry name" value="YaeB-like_sf"/>
</dbReference>
<dbReference type="PROSITE" id="PS51668">
    <property type="entry name" value="TSAA_2"/>
    <property type="match status" value="1"/>
</dbReference>